<dbReference type="AlphaFoldDB" id="A0A7T8KDB7"/>
<gene>
    <name evidence="1" type="ORF">FKW44_006411</name>
</gene>
<protein>
    <submittedName>
        <fullName evidence="1">Uncharacterized protein</fullName>
    </submittedName>
</protein>
<proteinExistence type="predicted"/>
<name>A0A7T8KDB7_CALRO</name>
<feature type="non-terminal residue" evidence="1">
    <location>
        <position position="49"/>
    </location>
</feature>
<feature type="non-terminal residue" evidence="1">
    <location>
        <position position="1"/>
    </location>
</feature>
<dbReference type="EMBL" id="CP045893">
    <property type="protein sequence ID" value="QQP53802.1"/>
    <property type="molecule type" value="Genomic_DNA"/>
</dbReference>
<evidence type="ECO:0000313" key="2">
    <source>
        <dbReference type="Proteomes" id="UP000595437"/>
    </source>
</evidence>
<accession>A0A7T8KDB7</accession>
<sequence length="49" mass="5275">KTPINKPACFPTRSALLVLGPKNARQNRSPGVGYKLCISCALIFNFPGD</sequence>
<organism evidence="1 2">
    <name type="scientific">Caligus rogercresseyi</name>
    <name type="common">Sea louse</name>
    <dbReference type="NCBI Taxonomy" id="217165"/>
    <lineage>
        <taxon>Eukaryota</taxon>
        <taxon>Metazoa</taxon>
        <taxon>Ecdysozoa</taxon>
        <taxon>Arthropoda</taxon>
        <taxon>Crustacea</taxon>
        <taxon>Multicrustacea</taxon>
        <taxon>Hexanauplia</taxon>
        <taxon>Copepoda</taxon>
        <taxon>Siphonostomatoida</taxon>
        <taxon>Caligidae</taxon>
        <taxon>Caligus</taxon>
    </lineage>
</organism>
<keyword evidence="2" id="KW-1185">Reference proteome</keyword>
<evidence type="ECO:0000313" key="1">
    <source>
        <dbReference type="EMBL" id="QQP53802.1"/>
    </source>
</evidence>
<dbReference type="Proteomes" id="UP000595437">
    <property type="component" value="Chromosome 4"/>
</dbReference>
<reference evidence="2" key="1">
    <citation type="submission" date="2021-01" db="EMBL/GenBank/DDBJ databases">
        <title>Caligus Genome Assembly.</title>
        <authorList>
            <person name="Gallardo-Escarate C."/>
        </authorList>
    </citation>
    <scope>NUCLEOTIDE SEQUENCE [LARGE SCALE GENOMIC DNA]</scope>
</reference>